<evidence type="ECO:0000256" key="3">
    <source>
        <dbReference type="ARBA" id="ARBA00008442"/>
    </source>
</evidence>
<evidence type="ECO:0000256" key="4">
    <source>
        <dbReference type="ARBA" id="ARBA00022454"/>
    </source>
</evidence>
<dbReference type="OrthoDB" id="6511049at2759"/>
<keyword evidence="7" id="KW-0539">Nucleus</keyword>
<gene>
    <name evidence="10" type="ORF">QR98_0079140</name>
</gene>
<comment type="similarity">
    <text evidence="3">Belongs to the telombin family.</text>
</comment>
<accession>A0A132AG08</accession>
<dbReference type="EMBL" id="JXLN01013460">
    <property type="protein sequence ID" value="KPM09380.1"/>
    <property type="molecule type" value="Genomic_DNA"/>
</dbReference>
<dbReference type="InterPro" id="IPR032042">
    <property type="entry name" value="POT1PC"/>
</dbReference>
<dbReference type="Proteomes" id="UP000616769">
    <property type="component" value="Unassembled WGS sequence"/>
</dbReference>
<dbReference type="AlphaFoldDB" id="A0A132AG08"/>
<evidence type="ECO:0000256" key="6">
    <source>
        <dbReference type="ARBA" id="ARBA00023125"/>
    </source>
</evidence>
<comment type="caution">
    <text evidence="10">The sequence shown here is derived from an EMBL/GenBank/DDBJ whole genome shotgun (WGS) entry which is preliminary data.</text>
</comment>
<evidence type="ECO:0000259" key="9">
    <source>
        <dbReference type="Pfam" id="PF16686"/>
    </source>
</evidence>
<evidence type="ECO:0000256" key="7">
    <source>
        <dbReference type="ARBA" id="ARBA00023242"/>
    </source>
</evidence>
<proteinExistence type="inferred from homology"/>
<feature type="region of interest" description="Disordered" evidence="8">
    <location>
        <begin position="1"/>
        <end position="28"/>
    </location>
</feature>
<keyword evidence="4" id="KW-0158">Chromosome</keyword>
<comment type="subcellular location">
    <subcellularLocation>
        <location evidence="2">Chromosome</location>
        <location evidence="2">Telomere</location>
    </subcellularLocation>
    <subcellularLocation>
        <location evidence="1">Nucleus</location>
    </subcellularLocation>
</comment>
<dbReference type="VEuPathDB" id="VectorBase:SSCA009727"/>
<dbReference type="SUPFAM" id="SSF50249">
    <property type="entry name" value="Nucleic acid-binding proteins"/>
    <property type="match status" value="1"/>
</dbReference>
<dbReference type="GO" id="GO:0000781">
    <property type="term" value="C:chromosome, telomeric region"/>
    <property type="evidence" value="ECO:0007669"/>
    <property type="project" value="UniProtKB-SubCell"/>
</dbReference>
<keyword evidence="5" id="KW-0779">Telomere</keyword>
<evidence type="ECO:0000256" key="8">
    <source>
        <dbReference type="SAM" id="MobiDB-lite"/>
    </source>
</evidence>
<protein>
    <recommendedName>
        <fullName evidence="9">Protection of telomeres protein 1 ssDNA-binding domain-containing protein</fullName>
    </recommendedName>
</protein>
<evidence type="ECO:0000256" key="2">
    <source>
        <dbReference type="ARBA" id="ARBA00004574"/>
    </source>
</evidence>
<sequence length="880" mass="101857">MQLKMTSIENETNVEEKEVDKQSSNPSRNLEKEIMVVADLKSNTYYCTNENDLNPERITITDDFNTETKPHYLILRLLHIFGPYEDSKFKCNNLILIAQCLNDDDHNVLICVKLLDQQQHNITFDNINQIFTLENFLTIKCPPKIVFESTEIQCHVFTKPLYEIVLIVSTEFNSVIKFYGNYVDNDNILPDDPITIDNVLDGKHISENEAIDACSEEENYLTDDDYEEVLTRVSKDSSLKARNDIDLKKNSINEIVDKIQSETLLEFDVNKLIQANIDLISNEEAISITNLSDLHYPSNTLQSVILVNVVGLIVSITIDKDLLIIDRTINDIPVRIKLDLNGLEYYTKSKSTQSLITNQNTRSYPCFKPGDIVCIRNLCLNFNGKNICPHPDQVIVIEPHLDNYRLADQVLTRLINQSELIRSINLIEQLQVPRLLEGKSKSTNNVVMMDLVGQILAKRALNFSKRLEIFLMVPQKLTKACHIEDNLFFILDQIENMSFHSTRKYFNEIFLRKLKLNNQIIVISVYENHIECFKNLLPLDYVAFYNVHIRNDRFFKGFSHYIMHSGTDFGRRCVHIHKNSILGEHLTNEFARYYDINDPLVETFVDDFLANLDDSVRSKLGPESRSIIRSLQDNEKDLMNYENSAQFVASMLAKKNPFNYFRSDKHLFESNVNVAAAKTIEKFSDLLLETENSQDDIFDNGDNHYDVPEDHHQFINGDRSLFRISAYLVGYRFQDKSGIEFFNNAHLRQNCMKMVCISTQCEFVAPCTTFLLPKSFDLMAEEEQPPFENDHQNKINVVYNQSHNNDLSEFHSLRIIKIDRFHLTKSSDKIIKIEIEPDFVSKCSRGKKKITTQSFRGSDDNELVDDNEDDMVALIEFSEV</sequence>
<dbReference type="InterPro" id="IPR012340">
    <property type="entry name" value="NA-bd_OB-fold"/>
</dbReference>
<name>A0A132AG08_SARSC</name>
<keyword evidence="6" id="KW-0238">DNA-binding</keyword>
<organism evidence="10 11">
    <name type="scientific">Sarcoptes scabiei</name>
    <name type="common">Itch mite</name>
    <name type="synonym">Acarus scabiei</name>
    <dbReference type="NCBI Taxonomy" id="52283"/>
    <lineage>
        <taxon>Eukaryota</taxon>
        <taxon>Metazoa</taxon>
        <taxon>Ecdysozoa</taxon>
        <taxon>Arthropoda</taxon>
        <taxon>Chelicerata</taxon>
        <taxon>Arachnida</taxon>
        <taxon>Acari</taxon>
        <taxon>Acariformes</taxon>
        <taxon>Sarcoptiformes</taxon>
        <taxon>Astigmata</taxon>
        <taxon>Psoroptidia</taxon>
        <taxon>Sarcoptoidea</taxon>
        <taxon>Sarcoptidae</taxon>
        <taxon>Sarcoptinae</taxon>
        <taxon>Sarcoptes</taxon>
    </lineage>
</organism>
<dbReference type="GO" id="GO:0005634">
    <property type="term" value="C:nucleus"/>
    <property type="evidence" value="ECO:0007669"/>
    <property type="project" value="UniProtKB-SubCell"/>
</dbReference>
<dbReference type="Pfam" id="PF16686">
    <property type="entry name" value="POT1PC"/>
    <property type="match status" value="1"/>
</dbReference>
<feature type="compositionally biased region" description="Polar residues" evidence="8">
    <location>
        <begin position="1"/>
        <end position="11"/>
    </location>
</feature>
<reference evidence="10 11" key="1">
    <citation type="journal article" date="2015" name="Parasit. Vectors">
        <title>Draft genome of the scabies mite.</title>
        <authorList>
            <person name="Rider S.D.Jr."/>
            <person name="Morgan M.S."/>
            <person name="Arlian L.G."/>
        </authorList>
    </citation>
    <scope>NUCLEOTIDE SEQUENCE [LARGE SCALE GENOMIC DNA]</scope>
    <source>
        <strain evidence="10">Arlian Lab</strain>
    </source>
</reference>
<evidence type="ECO:0000313" key="10">
    <source>
        <dbReference type="EMBL" id="KPM09380.1"/>
    </source>
</evidence>
<evidence type="ECO:0000313" key="11">
    <source>
        <dbReference type="Proteomes" id="UP000616769"/>
    </source>
</evidence>
<dbReference type="Gene3D" id="2.40.50.140">
    <property type="entry name" value="Nucleic acid-binding proteins"/>
    <property type="match status" value="1"/>
</dbReference>
<dbReference type="GO" id="GO:0043047">
    <property type="term" value="F:single-stranded telomeric DNA binding"/>
    <property type="evidence" value="ECO:0007669"/>
    <property type="project" value="InterPro"/>
</dbReference>
<evidence type="ECO:0000256" key="5">
    <source>
        <dbReference type="ARBA" id="ARBA00022895"/>
    </source>
</evidence>
<evidence type="ECO:0000256" key="1">
    <source>
        <dbReference type="ARBA" id="ARBA00004123"/>
    </source>
</evidence>
<feature type="domain" description="Protection of telomeres protein 1 ssDNA-binding" evidence="9">
    <location>
        <begin position="515"/>
        <end position="579"/>
    </location>
</feature>